<dbReference type="InterPro" id="IPR004154">
    <property type="entry name" value="Anticodon-bd"/>
</dbReference>
<dbReference type="GO" id="GO:0006427">
    <property type="term" value="P:histidyl-tRNA aminoacylation"/>
    <property type="evidence" value="ECO:0007669"/>
    <property type="project" value="UniProtKB-UniRule"/>
</dbReference>
<evidence type="ECO:0000256" key="7">
    <source>
        <dbReference type="ARBA" id="ARBA00022840"/>
    </source>
</evidence>
<evidence type="ECO:0000256" key="1">
    <source>
        <dbReference type="ARBA" id="ARBA00004496"/>
    </source>
</evidence>
<dbReference type="Gene3D" id="3.40.50.800">
    <property type="entry name" value="Anticodon-binding domain"/>
    <property type="match status" value="1"/>
</dbReference>
<dbReference type="HAMAP" id="MF_00127">
    <property type="entry name" value="His_tRNA_synth"/>
    <property type="match status" value="1"/>
</dbReference>
<dbReference type="EMBL" id="JACBYR010000001">
    <property type="protein sequence ID" value="NYE83823.1"/>
    <property type="molecule type" value="Genomic_DNA"/>
</dbReference>
<dbReference type="InterPro" id="IPR006195">
    <property type="entry name" value="aa-tRNA-synth_II"/>
</dbReference>
<dbReference type="SUPFAM" id="SSF52954">
    <property type="entry name" value="Class II aaRS ABD-related"/>
    <property type="match status" value="1"/>
</dbReference>
<gene>
    <name evidence="11" type="primary">hisS</name>
    <name evidence="14" type="ORF">FHW18_003094</name>
</gene>
<evidence type="ECO:0000256" key="8">
    <source>
        <dbReference type="ARBA" id="ARBA00022917"/>
    </source>
</evidence>
<evidence type="ECO:0000256" key="3">
    <source>
        <dbReference type="ARBA" id="ARBA00011738"/>
    </source>
</evidence>
<dbReference type="Gene3D" id="3.30.930.10">
    <property type="entry name" value="Bira Bifunctional Protein, Domain 2"/>
    <property type="match status" value="1"/>
</dbReference>
<dbReference type="InterPro" id="IPR041715">
    <property type="entry name" value="HisRS-like_core"/>
</dbReference>
<keyword evidence="15" id="KW-1185">Reference proteome</keyword>
<evidence type="ECO:0000256" key="11">
    <source>
        <dbReference type="HAMAP-Rule" id="MF_00127"/>
    </source>
</evidence>
<feature type="binding site" evidence="12">
    <location>
        <begin position="266"/>
        <end position="267"/>
    </location>
    <ligand>
        <name>L-histidine</name>
        <dbReference type="ChEBI" id="CHEBI:57595"/>
    </ligand>
</feature>
<dbReference type="AlphaFoldDB" id="A0A7Y9IVP4"/>
<feature type="binding site" evidence="12">
    <location>
        <position position="117"/>
    </location>
    <ligand>
        <name>L-histidine</name>
        <dbReference type="ChEBI" id="CHEBI:57595"/>
    </ligand>
</feature>
<evidence type="ECO:0000256" key="9">
    <source>
        <dbReference type="ARBA" id="ARBA00023146"/>
    </source>
</evidence>
<accession>A0A7Y9IVP4</accession>
<comment type="caution">
    <text evidence="14">The sequence shown here is derived from an EMBL/GenBank/DDBJ whole genome shotgun (WGS) entry which is preliminary data.</text>
</comment>
<reference evidence="14 15" key="1">
    <citation type="submission" date="2020-07" db="EMBL/GenBank/DDBJ databases">
        <title>Genomic Encyclopedia of Type Strains, Phase IV (KMG-V): Genome sequencing to study the core and pangenomes of soil and plant-associated prokaryotes.</title>
        <authorList>
            <person name="Whitman W."/>
        </authorList>
    </citation>
    <scope>NUCLEOTIDE SEQUENCE [LARGE SCALE GENOMIC DNA]</scope>
    <source>
        <strain evidence="14 15">SAS40</strain>
    </source>
</reference>
<feature type="binding site" evidence="12">
    <location>
        <position position="262"/>
    </location>
    <ligand>
        <name>L-histidine</name>
        <dbReference type="ChEBI" id="CHEBI:57595"/>
    </ligand>
</feature>
<dbReference type="GO" id="GO:0005524">
    <property type="term" value="F:ATP binding"/>
    <property type="evidence" value="ECO:0007669"/>
    <property type="project" value="UniProtKB-UniRule"/>
</dbReference>
<dbReference type="CDD" id="cd00773">
    <property type="entry name" value="HisRS-like_core"/>
    <property type="match status" value="1"/>
</dbReference>
<evidence type="ECO:0000313" key="14">
    <source>
        <dbReference type="EMBL" id="NYE83823.1"/>
    </source>
</evidence>
<dbReference type="RefSeq" id="WP_179587591.1">
    <property type="nucleotide sequence ID" value="NZ_JACBYR010000001.1"/>
</dbReference>
<comment type="catalytic activity">
    <reaction evidence="10 11">
        <text>tRNA(His) + L-histidine + ATP = L-histidyl-tRNA(His) + AMP + diphosphate + H(+)</text>
        <dbReference type="Rhea" id="RHEA:17313"/>
        <dbReference type="Rhea" id="RHEA-COMP:9665"/>
        <dbReference type="Rhea" id="RHEA-COMP:9689"/>
        <dbReference type="ChEBI" id="CHEBI:15378"/>
        <dbReference type="ChEBI" id="CHEBI:30616"/>
        <dbReference type="ChEBI" id="CHEBI:33019"/>
        <dbReference type="ChEBI" id="CHEBI:57595"/>
        <dbReference type="ChEBI" id="CHEBI:78442"/>
        <dbReference type="ChEBI" id="CHEBI:78527"/>
        <dbReference type="ChEBI" id="CHEBI:456215"/>
        <dbReference type="EC" id="6.1.1.21"/>
    </reaction>
</comment>
<name>A0A7Y9IVP4_9BURK</name>
<comment type="subcellular location">
    <subcellularLocation>
        <location evidence="1 11">Cytoplasm</location>
    </subcellularLocation>
</comment>
<dbReference type="GO" id="GO:0005737">
    <property type="term" value="C:cytoplasm"/>
    <property type="evidence" value="ECO:0007669"/>
    <property type="project" value="UniProtKB-SubCell"/>
</dbReference>
<organism evidence="14 15">
    <name type="scientific">Pigmentiphaga litoralis</name>
    <dbReference type="NCBI Taxonomy" id="516702"/>
    <lineage>
        <taxon>Bacteria</taxon>
        <taxon>Pseudomonadati</taxon>
        <taxon>Pseudomonadota</taxon>
        <taxon>Betaproteobacteria</taxon>
        <taxon>Burkholderiales</taxon>
        <taxon>Alcaligenaceae</taxon>
        <taxon>Pigmentiphaga</taxon>
    </lineage>
</organism>
<evidence type="ECO:0000256" key="12">
    <source>
        <dbReference type="PIRSR" id="PIRSR001549-1"/>
    </source>
</evidence>
<dbReference type="Pfam" id="PF03129">
    <property type="entry name" value="HGTP_anticodon"/>
    <property type="match status" value="1"/>
</dbReference>
<dbReference type="InterPro" id="IPR033656">
    <property type="entry name" value="HisRS_anticodon"/>
</dbReference>
<dbReference type="FunFam" id="3.30.930.10:FF:000005">
    <property type="entry name" value="Histidine--tRNA ligase"/>
    <property type="match status" value="1"/>
</dbReference>
<evidence type="ECO:0000256" key="2">
    <source>
        <dbReference type="ARBA" id="ARBA00008226"/>
    </source>
</evidence>
<dbReference type="InterPro" id="IPR045864">
    <property type="entry name" value="aa-tRNA-synth_II/BPL/LPL"/>
</dbReference>
<sequence length="432" mass="48029">MADTFQKLSAIRGMNDILPGDSAQWDKLEALVRDWLRSYGYRSLRTPVLEHTRLFTRGIGEVTDIVEKEMYSFTDSLNGESLTMRPEFTAGMVRATVEHNLIYERPQRVFAIGPVFRHERPQRGRYRQFHQIDVEALGFAGPDIDVELILMLARLWRTLGLTDIRLEINSLGSADERLAHRQALITYLEGFQDQLDEDGKRRLYTNPLRVLDTKNPALQTMADGAPRLLDFLGPESLAHFDGVKQRLDDAGVAYRINPRLVRGLDYYNLTVFEWVTDRLGAQGTVCGGGRYDGLIQLLGGKPAPAVGFAIGMERLLDLWTQGATIEPTPECDVYVIHQGEAGARRAAAVAETLRDAGLDVILHAGSPSFKSQMKRADASGAEFAVILGDDEIAADEASLKALRREAAVNQRRVPLAALVDVIIAELSQTDPD</sequence>
<evidence type="ECO:0000313" key="15">
    <source>
        <dbReference type="Proteomes" id="UP000542125"/>
    </source>
</evidence>
<dbReference type="PANTHER" id="PTHR43707:SF1">
    <property type="entry name" value="HISTIDINE--TRNA LIGASE, MITOCHONDRIAL-RELATED"/>
    <property type="match status" value="1"/>
</dbReference>
<keyword evidence="4 11" id="KW-0963">Cytoplasm</keyword>
<evidence type="ECO:0000259" key="13">
    <source>
        <dbReference type="PROSITE" id="PS50862"/>
    </source>
</evidence>
<dbReference type="SUPFAM" id="SSF55681">
    <property type="entry name" value="Class II aaRS and biotin synthetases"/>
    <property type="match status" value="1"/>
</dbReference>
<feature type="domain" description="Aminoacyl-transfer RNA synthetases class-II family profile" evidence="13">
    <location>
        <begin position="1"/>
        <end position="327"/>
    </location>
</feature>
<feature type="binding site" evidence="12">
    <location>
        <position position="135"/>
    </location>
    <ligand>
        <name>L-histidine</name>
        <dbReference type="ChEBI" id="CHEBI:57595"/>
    </ligand>
</feature>
<dbReference type="GO" id="GO:0004821">
    <property type="term" value="F:histidine-tRNA ligase activity"/>
    <property type="evidence" value="ECO:0007669"/>
    <property type="project" value="UniProtKB-UniRule"/>
</dbReference>
<keyword evidence="5 11" id="KW-0436">Ligase</keyword>
<keyword evidence="6 11" id="KW-0547">Nucleotide-binding</keyword>
<dbReference type="InterPro" id="IPR036621">
    <property type="entry name" value="Anticodon-bd_dom_sf"/>
</dbReference>
<dbReference type="PANTHER" id="PTHR43707">
    <property type="entry name" value="HISTIDYL-TRNA SYNTHETASE"/>
    <property type="match status" value="1"/>
</dbReference>
<dbReference type="PIRSF" id="PIRSF001549">
    <property type="entry name" value="His-tRNA_synth"/>
    <property type="match status" value="1"/>
</dbReference>
<dbReference type="InterPro" id="IPR015807">
    <property type="entry name" value="His-tRNA-ligase"/>
</dbReference>
<dbReference type="Proteomes" id="UP000542125">
    <property type="component" value="Unassembled WGS sequence"/>
</dbReference>
<evidence type="ECO:0000256" key="4">
    <source>
        <dbReference type="ARBA" id="ARBA00022490"/>
    </source>
</evidence>
<feature type="binding site" evidence="12">
    <location>
        <begin position="87"/>
        <end position="89"/>
    </location>
    <ligand>
        <name>L-histidine</name>
        <dbReference type="ChEBI" id="CHEBI:57595"/>
    </ligand>
</feature>
<feature type="binding site" evidence="12">
    <location>
        <position position="131"/>
    </location>
    <ligand>
        <name>L-histidine</name>
        <dbReference type="ChEBI" id="CHEBI:57595"/>
    </ligand>
</feature>
<evidence type="ECO:0000256" key="6">
    <source>
        <dbReference type="ARBA" id="ARBA00022741"/>
    </source>
</evidence>
<evidence type="ECO:0000256" key="10">
    <source>
        <dbReference type="ARBA" id="ARBA00047639"/>
    </source>
</evidence>
<proteinExistence type="inferred from homology"/>
<comment type="similarity">
    <text evidence="2 11">Belongs to the class-II aminoacyl-tRNA synthetase family.</text>
</comment>
<dbReference type="Pfam" id="PF13393">
    <property type="entry name" value="tRNA-synt_His"/>
    <property type="match status" value="1"/>
</dbReference>
<evidence type="ECO:0000256" key="5">
    <source>
        <dbReference type="ARBA" id="ARBA00022598"/>
    </source>
</evidence>
<dbReference type="PROSITE" id="PS50862">
    <property type="entry name" value="AA_TRNA_LIGASE_II"/>
    <property type="match status" value="1"/>
</dbReference>
<dbReference type="CDD" id="cd00859">
    <property type="entry name" value="HisRS_anticodon"/>
    <property type="match status" value="1"/>
</dbReference>
<dbReference type="NCBIfam" id="TIGR00442">
    <property type="entry name" value="hisS"/>
    <property type="match status" value="1"/>
</dbReference>
<keyword evidence="9 11" id="KW-0030">Aminoacyl-tRNA synthetase</keyword>
<dbReference type="InterPro" id="IPR004516">
    <property type="entry name" value="HisRS/HisZ"/>
</dbReference>
<comment type="subunit">
    <text evidence="3 11">Homodimer.</text>
</comment>
<keyword evidence="7 11" id="KW-0067">ATP-binding</keyword>
<protein>
    <recommendedName>
        <fullName evidence="11">Histidine--tRNA ligase</fullName>
        <ecNumber evidence="11">6.1.1.21</ecNumber>
    </recommendedName>
    <alternativeName>
        <fullName evidence="11">Histidyl-tRNA synthetase</fullName>
        <shortName evidence="11">HisRS</shortName>
    </alternativeName>
</protein>
<keyword evidence="8 11" id="KW-0648">Protein biosynthesis</keyword>
<dbReference type="EC" id="6.1.1.21" evidence="11"/>